<evidence type="ECO:0000259" key="1">
    <source>
        <dbReference type="Pfam" id="PF01966"/>
    </source>
</evidence>
<evidence type="ECO:0000313" key="3">
    <source>
        <dbReference type="Proteomes" id="UP000316639"/>
    </source>
</evidence>
<feature type="domain" description="HD" evidence="1">
    <location>
        <begin position="19"/>
        <end position="105"/>
    </location>
</feature>
<dbReference type="AlphaFoldDB" id="A0A563EUH8"/>
<dbReference type="Proteomes" id="UP000316639">
    <property type="component" value="Unassembled WGS sequence"/>
</dbReference>
<gene>
    <name evidence="2" type="ORF">FKR81_16725</name>
</gene>
<comment type="caution">
    <text evidence="2">The sequence shown here is derived from an EMBL/GenBank/DDBJ whole genome shotgun (WGS) entry which is preliminary data.</text>
</comment>
<reference evidence="2 3" key="1">
    <citation type="submission" date="2019-07" db="EMBL/GenBank/DDBJ databases">
        <title>Lentzea xizangensis sp. nov., isolated from Qinghai-Tibetan Plateau Soils.</title>
        <authorList>
            <person name="Huang J."/>
        </authorList>
    </citation>
    <scope>NUCLEOTIDE SEQUENCE [LARGE SCALE GENOMIC DNA]</scope>
    <source>
        <strain evidence="2 3">FXJ1.1311</strain>
    </source>
</reference>
<evidence type="ECO:0000313" key="2">
    <source>
        <dbReference type="EMBL" id="TWP51355.1"/>
    </source>
</evidence>
<dbReference type="OrthoDB" id="2989229at2"/>
<dbReference type="Gene3D" id="1.10.3210.10">
    <property type="entry name" value="Hypothetical protein af1432"/>
    <property type="match status" value="1"/>
</dbReference>
<organism evidence="2 3">
    <name type="scientific">Lentzea tibetensis</name>
    <dbReference type="NCBI Taxonomy" id="2591470"/>
    <lineage>
        <taxon>Bacteria</taxon>
        <taxon>Bacillati</taxon>
        <taxon>Actinomycetota</taxon>
        <taxon>Actinomycetes</taxon>
        <taxon>Pseudonocardiales</taxon>
        <taxon>Pseudonocardiaceae</taxon>
        <taxon>Lentzea</taxon>
    </lineage>
</organism>
<dbReference type="InterPro" id="IPR006674">
    <property type="entry name" value="HD_domain"/>
</dbReference>
<accession>A0A563EUH8</accession>
<dbReference type="EMBL" id="VOBR01000009">
    <property type="protein sequence ID" value="TWP51355.1"/>
    <property type="molecule type" value="Genomic_DNA"/>
</dbReference>
<sequence length="189" mass="20865">MIEVARELAQRLVAPLGRRWSHVQAVAVRAEELRAAVHVRTDPAEWNDAAETLLVASAWLHDVGYASALVKSGLHAADGANYLRGQGVPARVVNLVAHHSGARYEAAERGMPDILADYPFEDDLLSDALATADLTTGPDGERFSYDERIDEVFVRYPADHPVHQFWRKARPVVGEAISRTEARLLAQPR</sequence>
<name>A0A563EUH8_9PSEU</name>
<proteinExistence type="predicted"/>
<protein>
    <submittedName>
        <fullName evidence="2">HD domain-containing protein</fullName>
    </submittedName>
</protein>
<dbReference type="SUPFAM" id="SSF109604">
    <property type="entry name" value="HD-domain/PDEase-like"/>
    <property type="match status" value="1"/>
</dbReference>
<keyword evidence="3" id="KW-1185">Reference proteome</keyword>
<dbReference type="Pfam" id="PF01966">
    <property type="entry name" value="HD"/>
    <property type="match status" value="1"/>
</dbReference>